<dbReference type="AlphaFoldDB" id="A0AAV4FNS3"/>
<evidence type="ECO:0000313" key="4">
    <source>
        <dbReference type="Proteomes" id="UP000762676"/>
    </source>
</evidence>
<reference evidence="3 4" key="1">
    <citation type="journal article" date="2021" name="Elife">
        <title>Chloroplast acquisition without the gene transfer in kleptoplastic sea slugs, Plakobranchus ocellatus.</title>
        <authorList>
            <person name="Maeda T."/>
            <person name="Takahashi S."/>
            <person name="Yoshida T."/>
            <person name="Shimamura S."/>
            <person name="Takaki Y."/>
            <person name="Nagai Y."/>
            <person name="Toyoda A."/>
            <person name="Suzuki Y."/>
            <person name="Arimoto A."/>
            <person name="Ishii H."/>
            <person name="Satoh N."/>
            <person name="Nishiyama T."/>
            <person name="Hasebe M."/>
            <person name="Maruyama T."/>
            <person name="Minagawa J."/>
            <person name="Obokata J."/>
            <person name="Shigenobu S."/>
        </authorList>
    </citation>
    <scope>NUCLEOTIDE SEQUENCE [LARGE SCALE GENOMIC DNA]</scope>
</reference>
<keyword evidence="4" id="KW-1185">Reference proteome</keyword>
<comment type="caution">
    <text evidence="3">The sequence shown here is derived from an EMBL/GenBank/DDBJ whole genome shotgun (WGS) entry which is preliminary data.</text>
</comment>
<evidence type="ECO:0000256" key="1">
    <source>
        <dbReference type="ARBA" id="ARBA00022722"/>
    </source>
</evidence>
<organism evidence="3 4">
    <name type="scientific">Elysia marginata</name>
    <dbReference type="NCBI Taxonomy" id="1093978"/>
    <lineage>
        <taxon>Eukaryota</taxon>
        <taxon>Metazoa</taxon>
        <taxon>Spiralia</taxon>
        <taxon>Lophotrochozoa</taxon>
        <taxon>Mollusca</taxon>
        <taxon>Gastropoda</taxon>
        <taxon>Heterobranchia</taxon>
        <taxon>Euthyneura</taxon>
        <taxon>Panpulmonata</taxon>
        <taxon>Sacoglossa</taxon>
        <taxon>Placobranchoidea</taxon>
        <taxon>Plakobranchidae</taxon>
        <taxon>Elysia</taxon>
    </lineage>
</organism>
<name>A0AAV4FNS3_9GAST</name>
<dbReference type="PANTHER" id="PTHR11046:SF29">
    <property type="match status" value="1"/>
</dbReference>
<dbReference type="PANTHER" id="PTHR11046">
    <property type="entry name" value="OLIGORIBONUCLEASE, MITOCHONDRIAL"/>
    <property type="match status" value="1"/>
</dbReference>
<keyword evidence="1" id="KW-0540">Nuclease</keyword>
<keyword evidence="2" id="KW-0175">Coiled coil</keyword>
<keyword evidence="1" id="KW-0378">Hydrolase</keyword>
<feature type="coiled-coil region" evidence="2">
    <location>
        <begin position="464"/>
        <end position="491"/>
    </location>
</feature>
<dbReference type="EMBL" id="BMAT01000870">
    <property type="protein sequence ID" value="GFR74879.1"/>
    <property type="molecule type" value="Genomic_DNA"/>
</dbReference>
<dbReference type="InterPro" id="IPR022894">
    <property type="entry name" value="Oligoribonuclease"/>
</dbReference>
<evidence type="ECO:0000313" key="3">
    <source>
        <dbReference type="EMBL" id="GFR74879.1"/>
    </source>
</evidence>
<evidence type="ECO:0000256" key="2">
    <source>
        <dbReference type="SAM" id="Coils"/>
    </source>
</evidence>
<proteinExistence type="predicted"/>
<gene>
    <name evidence="3" type="ORF">ElyMa_000440800</name>
</gene>
<sequence length="591" mass="67355">MVDEGYVISQVQVMEGVLNSNNVTVHSDGTSRDHKKIVGHQLSLSNGETFYLGYVPVACENANTLLDLSLSVLQQLYVTYSDFSFIDTHELMKTVLSKITSLMTDRAAAMKSYGRLFEEHVKSEIGGDVIVHFLHCSAHYLLGLVSACEKAVSAIECNFVREHGSLGRDKEKKFVHFADAKEIATFCLLRTACEVLGPNGDQKSGCRMDWVSFCEKSQIPSFKGNRFNCHFEAAAAIIFHVDKIKTFFTSGILNAPNLKLESVSCDVQDNTLMSIACCLALFFLKVTGPFWKLVNSSVKFTDFHHYFKMLDGALSRWSADPNELLNHDFICIFDDQMCAKSVMFDAVHDFASKCDSGFLTAICKSLCQEALIVTRRQLVDFLDDGYFTNMSSHAQEQLRHCSLTNLIGESSFGDFDFDISKRRNATLHNRSAVHRFKRIKTSKFLGRKSQSQTSRLLKIARKRAPLLRKENKEMDEKMKNAKKEKFIENQEQKIAKEINDVEKRSNLTEKVKKHGGPFSSHEELENFLKNNRKKSITFLTDNIKDEIRFQKFVVGHKNLKLGSLEEMVNYLKAVLQEERPFKRHCYDFEEI</sequence>
<dbReference type="GO" id="GO:0000175">
    <property type="term" value="F:3'-5'-RNA exonuclease activity"/>
    <property type="evidence" value="ECO:0007669"/>
    <property type="project" value="InterPro"/>
</dbReference>
<accession>A0AAV4FNS3</accession>
<protein>
    <submittedName>
        <fullName evidence="3">Uncharacterized protein</fullName>
    </submittedName>
</protein>
<dbReference type="Proteomes" id="UP000762676">
    <property type="component" value="Unassembled WGS sequence"/>
</dbReference>